<keyword evidence="2 4" id="KW-0689">Ribosomal protein</keyword>
<dbReference type="GO" id="GO:0006412">
    <property type="term" value="P:translation"/>
    <property type="evidence" value="ECO:0007669"/>
    <property type="project" value="InterPro"/>
</dbReference>
<protein>
    <submittedName>
        <fullName evidence="6">Ribosomal protein L5</fullName>
    </submittedName>
</protein>
<dbReference type="InterPro" id="IPR022803">
    <property type="entry name" value="Ribosomal_uL5_dom_sf"/>
</dbReference>
<name>E6ZER4_ECTSI</name>
<reference evidence="6" key="2">
    <citation type="submission" date="2010-01" db="EMBL/GenBank/DDBJ databases">
        <authorList>
            <person name="Genoscope - CEA"/>
        </authorList>
    </citation>
    <scope>NUCLEOTIDE SEQUENCE</scope>
</reference>
<gene>
    <name evidence="6" type="primary">rpl5</name>
    <name evidence="6" type="ORF">ESILMT29</name>
</gene>
<evidence type="ECO:0000256" key="4">
    <source>
        <dbReference type="RuleBase" id="RU003930"/>
    </source>
</evidence>
<dbReference type="PIRSF" id="PIRSF002161">
    <property type="entry name" value="Ribosomal_L5"/>
    <property type="match status" value="1"/>
</dbReference>
<dbReference type="EMBL" id="FP885846">
    <property type="protein sequence ID" value="CBJ18006.1"/>
    <property type="molecule type" value="Genomic_DNA"/>
</dbReference>
<dbReference type="SUPFAM" id="SSF55282">
    <property type="entry name" value="RL5-like"/>
    <property type="match status" value="1"/>
</dbReference>
<feature type="domain" description="Large ribosomal subunit protein uL5 C-terminal" evidence="5">
    <location>
        <begin position="82"/>
        <end position="172"/>
    </location>
</feature>
<geneLocation type="mitochondrion" evidence="6"/>
<comment type="similarity">
    <text evidence="1 4">Belongs to the universal ribosomal protein uL5 family.</text>
</comment>
<dbReference type="GO" id="GO:1990904">
    <property type="term" value="C:ribonucleoprotein complex"/>
    <property type="evidence" value="ECO:0007669"/>
    <property type="project" value="UniProtKB-KW"/>
</dbReference>
<keyword evidence="3 4" id="KW-0687">Ribonucleoprotein</keyword>
<dbReference type="GeneID" id="27911456"/>
<dbReference type="Gene3D" id="3.30.1440.10">
    <property type="match status" value="1"/>
</dbReference>
<dbReference type="GO" id="GO:0005840">
    <property type="term" value="C:ribosome"/>
    <property type="evidence" value="ECO:0007669"/>
    <property type="project" value="UniProtKB-KW"/>
</dbReference>
<dbReference type="InterPro" id="IPR002132">
    <property type="entry name" value="Ribosomal_uL5"/>
</dbReference>
<organism evidence="6">
    <name type="scientific">Ectocarpus siliculosus</name>
    <name type="common">Brown alga</name>
    <name type="synonym">Conferva siliculosa</name>
    <dbReference type="NCBI Taxonomy" id="2880"/>
    <lineage>
        <taxon>Eukaryota</taxon>
        <taxon>Sar</taxon>
        <taxon>Stramenopiles</taxon>
        <taxon>Ochrophyta</taxon>
        <taxon>PX clade</taxon>
        <taxon>Phaeophyceae</taxon>
        <taxon>Ectocarpales</taxon>
        <taxon>Ectocarpaceae</taxon>
        <taxon>Ectocarpus</taxon>
    </lineage>
</organism>
<evidence type="ECO:0000256" key="2">
    <source>
        <dbReference type="ARBA" id="ARBA00022980"/>
    </source>
</evidence>
<dbReference type="GO" id="GO:0003735">
    <property type="term" value="F:structural constituent of ribosome"/>
    <property type="evidence" value="ECO:0007669"/>
    <property type="project" value="InterPro"/>
</dbReference>
<evidence type="ECO:0000313" key="6">
    <source>
        <dbReference type="EMBL" id="CBJ18006.1"/>
    </source>
</evidence>
<dbReference type="InterPro" id="IPR031309">
    <property type="entry name" value="Ribosomal_uL5_C"/>
</dbReference>
<dbReference type="Pfam" id="PF00673">
    <property type="entry name" value="Ribosomal_L5_C"/>
    <property type="match status" value="1"/>
</dbReference>
<accession>E6ZER4</accession>
<dbReference type="RefSeq" id="YP_009254707.1">
    <property type="nucleotide sequence ID" value="NC_030223.1"/>
</dbReference>
<evidence type="ECO:0000256" key="1">
    <source>
        <dbReference type="ARBA" id="ARBA00008553"/>
    </source>
</evidence>
<evidence type="ECO:0000256" key="3">
    <source>
        <dbReference type="ARBA" id="ARBA00023274"/>
    </source>
</evidence>
<dbReference type="AlphaFoldDB" id="E6ZER4"/>
<evidence type="ECO:0000259" key="5">
    <source>
        <dbReference type="Pfam" id="PF00673"/>
    </source>
</evidence>
<keyword evidence="6" id="KW-0496">Mitochondrion</keyword>
<sequence>MHSFQKHYYDVVQKDLILSENLSTASLLPVQKKISLCLGGDSVNENYVIGSLAALKIITGQMPYFTQQRPTHKKNIGSKESVGGKITLRGSNMYAFLYKLLFDVLPRIKQFEGLRPPAHKNLYCFLLKDIFTFQELVPLFPYFEDLGSLQCQFHFTTKTKDEVVALGKSLQLCFIPNEK</sequence>
<reference evidence="6" key="1">
    <citation type="journal article" date="2010" name="Nature">
        <title>The Ectocarpus genome and the independent evolution of multicellularity in brown algae.</title>
        <authorList>
            <person name="Cock J.M."/>
            <person name="Sterck L."/>
            <person name="Rouze P."/>
            <person name="Scornet D."/>
            <person name="Allen A.E."/>
            <person name="Amoutzias G."/>
            <person name="Anthouard V."/>
            <person name="Artiguenave F."/>
            <person name="Aury J.M."/>
            <person name="Badger J.H."/>
            <person name="Beszteri B."/>
            <person name="Billiau K."/>
            <person name="Bonnet E."/>
            <person name="Bothwell J.H."/>
            <person name="Bowler C."/>
            <person name="Boyen C."/>
            <person name="Brownlee C."/>
            <person name="Carrano C.J."/>
            <person name="Charrier B."/>
            <person name="Cho G.Y."/>
            <person name="Coelho S.M."/>
            <person name="Collen J."/>
            <person name="Corre E."/>
            <person name="Da Silva C."/>
            <person name="Delage L."/>
            <person name="Delaroque N."/>
            <person name="Dittami S.M."/>
            <person name="Doulbeau S."/>
            <person name="Elias M."/>
            <person name="Farnham G."/>
            <person name="Gachon C.M."/>
            <person name="Gschloessl B."/>
            <person name="Heesch S."/>
            <person name="Jabbari K."/>
            <person name="Jubin C."/>
            <person name="Kawai H."/>
            <person name="Kimura K."/>
            <person name="Kloareg B."/>
            <person name="Kupper F.C."/>
            <person name="Lang D."/>
            <person name="Le Bail A."/>
            <person name="Leblanc C."/>
            <person name="Lerouge P."/>
            <person name="Lohr M."/>
            <person name="Lopez P.J."/>
            <person name="Martens C."/>
            <person name="Maumus F."/>
            <person name="Michel G."/>
            <person name="Miranda-Saavedra D."/>
            <person name="Morales J."/>
            <person name="Moreau H."/>
            <person name="Motomura T."/>
            <person name="Nagasato C."/>
            <person name="Napoli C.A."/>
            <person name="Nelson D.R."/>
            <person name="Nyvall-Collen P."/>
            <person name="Peters A.F."/>
            <person name="Pommier C."/>
            <person name="Potin P."/>
            <person name="Poulain J."/>
            <person name="Quesneville H."/>
            <person name="Read B."/>
            <person name="Rensing S.A."/>
            <person name="Ritter A."/>
            <person name="Rousvoal S."/>
            <person name="Samanta M."/>
            <person name="Samson G."/>
            <person name="Schroeder D.C."/>
            <person name="Segurens B."/>
            <person name="Strittmatter M."/>
            <person name="Tonon T."/>
            <person name="Tregear J.W."/>
            <person name="Valentin K."/>
            <person name="von Dassow P."/>
            <person name="Yamagishi T."/>
            <person name="Van de Peer Y."/>
            <person name="Wincker P."/>
        </authorList>
    </citation>
    <scope>NUCLEOTIDE SEQUENCE</scope>
</reference>
<proteinExistence type="inferred from homology"/>